<dbReference type="Pfam" id="PF00005">
    <property type="entry name" value="ABC_tran"/>
    <property type="match status" value="1"/>
</dbReference>
<feature type="transmembrane region" description="Helical" evidence="8">
    <location>
        <begin position="375"/>
        <end position="394"/>
    </location>
</feature>
<organism evidence="11 12">
    <name type="scientific">Acanthopleuribacter pedis</name>
    <dbReference type="NCBI Taxonomy" id="442870"/>
    <lineage>
        <taxon>Bacteria</taxon>
        <taxon>Pseudomonadati</taxon>
        <taxon>Acidobacteriota</taxon>
        <taxon>Holophagae</taxon>
        <taxon>Acanthopleuribacterales</taxon>
        <taxon>Acanthopleuribacteraceae</taxon>
        <taxon>Acanthopleuribacter</taxon>
    </lineage>
</organism>
<keyword evidence="12" id="KW-1185">Reference proteome</keyword>
<dbReference type="GO" id="GO:0016887">
    <property type="term" value="F:ATP hydrolysis activity"/>
    <property type="evidence" value="ECO:0007669"/>
    <property type="project" value="InterPro"/>
</dbReference>
<evidence type="ECO:0000256" key="5">
    <source>
        <dbReference type="ARBA" id="ARBA00022840"/>
    </source>
</evidence>
<dbReference type="PROSITE" id="PS00211">
    <property type="entry name" value="ABC_TRANSPORTER_1"/>
    <property type="match status" value="1"/>
</dbReference>
<evidence type="ECO:0000256" key="8">
    <source>
        <dbReference type="SAM" id="Phobius"/>
    </source>
</evidence>
<dbReference type="PROSITE" id="PS50929">
    <property type="entry name" value="ABC_TM1F"/>
    <property type="match status" value="1"/>
</dbReference>
<dbReference type="PROSITE" id="PS50893">
    <property type="entry name" value="ABC_TRANSPORTER_2"/>
    <property type="match status" value="1"/>
</dbReference>
<keyword evidence="2" id="KW-0813">Transport</keyword>
<evidence type="ECO:0000256" key="6">
    <source>
        <dbReference type="ARBA" id="ARBA00022989"/>
    </source>
</evidence>
<dbReference type="InterPro" id="IPR017871">
    <property type="entry name" value="ABC_transporter-like_CS"/>
</dbReference>
<dbReference type="RefSeq" id="WP_207857238.1">
    <property type="nucleotide sequence ID" value="NZ_JAFREP010000003.1"/>
</dbReference>
<keyword evidence="6 8" id="KW-1133">Transmembrane helix</keyword>
<dbReference type="InterPro" id="IPR003593">
    <property type="entry name" value="AAA+_ATPase"/>
</dbReference>
<sequence>MSKNSAHRGTIRLRSAGLGRERWDVRPLHRRPLLAEAVEQELGGREGIRRVSANPVTGRILVHFDAGRYSAGQLKPHIEQALQQALLNALDVPQKDGEAAVPEWDPSFTARTAARLLDKDLVAVVGQGDALGGKLNKPVALSSLDALLKILSPVTLGILVATPLSNGFPLLAKIGLTTKTSQFVFLGASFLALKTAESYVDYRTSIAWDQYSQEAEKELRAKVFDKIQAMDSAYLEDQTPQKLMSIVDGDIDKIKEFLNFTPRTVLRKWLTIGVGTGVLAVVSPVSLLLTLLPAPYLYYLDREHHKNAGRDFGAVSIAKGKVNHRLSANINGAATVKSFVAEHREAAGLDAETDRLRESQAVAGKTNAKFLSKHVYAFTIGICAPLVYASHGMMSGRFSLAEVMVQMTLAPIMLEASTGMNQVQHQYQSAQQAARNIAELMAVEPRIVSGGKLLDRATVTGAIRFEKVDFSYGDTEIFRELDFAVAANQTIGLVGPTGSGKSTLIKLLQRFYDVNSGHILLDGHDLRDLNLADLRGSVGVVSQDTFLFNTSIYDNVLYGRPEASREEVMAACEAAEMMDFVNEQPEGFDTVIGDRGQKLSGGQRQRISIARTVLKDPAVLILDEATSSVDNETEAAIQRSMARLAEQRTTIIIAHRLSSVRNADCIYFLKDGAFHEQGTHAELLAAAGAYAQLWHLQVADGTVAVPETAQ</sequence>
<evidence type="ECO:0000259" key="10">
    <source>
        <dbReference type="PROSITE" id="PS50929"/>
    </source>
</evidence>
<accession>A0A8J7Q6S0</accession>
<dbReference type="EMBL" id="JAFREP010000003">
    <property type="protein sequence ID" value="MBO1317794.1"/>
    <property type="molecule type" value="Genomic_DNA"/>
</dbReference>
<dbReference type="InterPro" id="IPR027417">
    <property type="entry name" value="P-loop_NTPase"/>
</dbReference>
<dbReference type="InterPro" id="IPR011527">
    <property type="entry name" value="ABC1_TM_dom"/>
</dbReference>
<dbReference type="InterPro" id="IPR036640">
    <property type="entry name" value="ABC1_TM_sf"/>
</dbReference>
<keyword evidence="7 8" id="KW-0472">Membrane</keyword>
<dbReference type="Pfam" id="PF00664">
    <property type="entry name" value="ABC_membrane"/>
    <property type="match status" value="1"/>
</dbReference>
<keyword evidence="4" id="KW-0547">Nucleotide-binding</keyword>
<evidence type="ECO:0000256" key="7">
    <source>
        <dbReference type="ARBA" id="ARBA00023136"/>
    </source>
</evidence>
<evidence type="ECO:0000259" key="9">
    <source>
        <dbReference type="PROSITE" id="PS50893"/>
    </source>
</evidence>
<proteinExistence type="predicted"/>
<evidence type="ECO:0000256" key="4">
    <source>
        <dbReference type="ARBA" id="ARBA00022741"/>
    </source>
</evidence>
<feature type="domain" description="ABC transmembrane type-1" evidence="10">
    <location>
        <begin position="139"/>
        <end position="429"/>
    </location>
</feature>
<dbReference type="GO" id="GO:0034040">
    <property type="term" value="F:ATPase-coupled lipid transmembrane transporter activity"/>
    <property type="evidence" value="ECO:0007669"/>
    <property type="project" value="TreeGrafter"/>
</dbReference>
<dbReference type="SUPFAM" id="SSF90123">
    <property type="entry name" value="ABC transporter transmembrane region"/>
    <property type="match status" value="1"/>
</dbReference>
<dbReference type="PANTHER" id="PTHR24221:SF601">
    <property type="entry name" value="ABC TRANSPORTER"/>
    <property type="match status" value="1"/>
</dbReference>
<evidence type="ECO:0000256" key="2">
    <source>
        <dbReference type="ARBA" id="ARBA00022448"/>
    </source>
</evidence>
<gene>
    <name evidence="11" type="ORF">J3U88_04920</name>
</gene>
<evidence type="ECO:0000256" key="3">
    <source>
        <dbReference type="ARBA" id="ARBA00022692"/>
    </source>
</evidence>
<protein>
    <submittedName>
        <fullName evidence="11">ABC transporter ATP-binding protein</fullName>
    </submittedName>
</protein>
<dbReference type="GO" id="GO:0005524">
    <property type="term" value="F:ATP binding"/>
    <property type="evidence" value="ECO:0007669"/>
    <property type="project" value="UniProtKB-KW"/>
</dbReference>
<name>A0A8J7Q6S0_9BACT</name>
<dbReference type="AlphaFoldDB" id="A0A8J7Q6S0"/>
<dbReference type="Gene3D" id="3.40.50.300">
    <property type="entry name" value="P-loop containing nucleotide triphosphate hydrolases"/>
    <property type="match status" value="1"/>
</dbReference>
<dbReference type="InterPro" id="IPR039421">
    <property type="entry name" value="Type_1_exporter"/>
</dbReference>
<feature type="domain" description="ABC transporter" evidence="9">
    <location>
        <begin position="463"/>
        <end position="696"/>
    </location>
</feature>
<dbReference type="InterPro" id="IPR003439">
    <property type="entry name" value="ABC_transporter-like_ATP-bd"/>
</dbReference>
<comment type="subcellular location">
    <subcellularLocation>
        <location evidence="1">Cell membrane</location>
        <topology evidence="1">Multi-pass membrane protein</topology>
    </subcellularLocation>
</comment>
<dbReference type="FunFam" id="3.40.50.300:FF:000287">
    <property type="entry name" value="Multidrug ABC transporter ATP-binding protein"/>
    <property type="match status" value="1"/>
</dbReference>
<evidence type="ECO:0000256" key="1">
    <source>
        <dbReference type="ARBA" id="ARBA00004651"/>
    </source>
</evidence>
<evidence type="ECO:0000313" key="12">
    <source>
        <dbReference type="Proteomes" id="UP000664417"/>
    </source>
</evidence>
<keyword evidence="5 11" id="KW-0067">ATP-binding</keyword>
<dbReference type="SUPFAM" id="SSF52540">
    <property type="entry name" value="P-loop containing nucleoside triphosphate hydrolases"/>
    <property type="match status" value="1"/>
</dbReference>
<dbReference type="Gene3D" id="1.20.1560.10">
    <property type="entry name" value="ABC transporter type 1, transmembrane domain"/>
    <property type="match status" value="1"/>
</dbReference>
<feature type="transmembrane region" description="Helical" evidence="8">
    <location>
        <begin position="269"/>
        <end position="292"/>
    </location>
</feature>
<evidence type="ECO:0000313" key="11">
    <source>
        <dbReference type="EMBL" id="MBO1317794.1"/>
    </source>
</evidence>
<reference evidence="11" key="1">
    <citation type="submission" date="2021-03" db="EMBL/GenBank/DDBJ databases">
        <authorList>
            <person name="Wang G."/>
        </authorList>
    </citation>
    <scope>NUCLEOTIDE SEQUENCE</scope>
    <source>
        <strain evidence="11">KCTC 12899</strain>
    </source>
</reference>
<dbReference type="PANTHER" id="PTHR24221">
    <property type="entry name" value="ATP-BINDING CASSETTE SUB-FAMILY B"/>
    <property type="match status" value="1"/>
</dbReference>
<dbReference type="GO" id="GO:0005886">
    <property type="term" value="C:plasma membrane"/>
    <property type="evidence" value="ECO:0007669"/>
    <property type="project" value="UniProtKB-SubCell"/>
</dbReference>
<dbReference type="Proteomes" id="UP000664417">
    <property type="component" value="Unassembled WGS sequence"/>
</dbReference>
<dbReference type="GO" id="GO:0140359">
    <property type="term" value="F:ABC-type transporter activity"/>
    <property type="evidence" value="ECO:0007669"/>
    <property type="project" value="InterPro"/>
</dbReference>
<dbReference type="SMART" id="SM00382">
    <property type="entry name" value="AAA"/>
    <property type="match status" value="1"/>
</dbReference>
<keyword evidence="3 8" id="KW-0812">Transmembrane</keyword>
<comment type="caution">
    <text evidence="11">The sequence shown here is derived from an EMBL/GenBank/DDBJ whole genome shotgun (WGS) entry which is preliminary data.</text>
</comment>